<dbReference type="Gene3D" id="3.20.20.80">
    <property type="entry name" value="Glycosidases"/>
    <property type="match status" value="1"/>
</dbReference>
<dbReference type="InterPro" id="IPR013780">
    <property type="entry name" value="Glyco_hydro_b"/>
</dbReference>
<dbReference type="Pfam" id="PF00128">
    <property type="entry name" value="Alpha-amylase"/>
    <property type="match status" value="1"/>
</dbReference>
<dbReference type="Gene3D" id="3.90.400.10">
    <property type="entry name" value="Oligo-1,6-glucosidase, Domain 2"/>
    <property type="match status" value="1"/>
</dbReference>
<sequence length="522" mass="58157">MTDPARREWWKDGIIYQIYPRSFQDSSGSGVGDLPGIVQRLPHVKSLGVDAIWISPIYPSPMKDAGYDVSDYTEVEPLFGTLEDFETLVRAAKDHGLKLLLDLVPSHSSDQHPWFVEARSSRTAPKRDWYVWRDPGPDGGPPSNWIAEFGGSAWEWDEATGQYYLHIYMVEQPALNWRNPQVRAAIHDAMRTWFDRGVDGFRVDAVEHLAPDDQCRDNPPNPDWQPGQGPARSLLRKWSSHQPAGFDAVTEMRAVADAFPERVLVGEAYGTLDEVMRYYGDDLDGFHLPFNFQLIESAWDPRKIADFIQTYEAALPPGGWPNWVLGNHDRDRVATRWGHDVARAAAMLLLTLRGTPTIWQGDELGMVNEAVPDHLIQDPWALNNPGSGLGRDPVRIPMPWDDGPGRGFTTGTPWLPLSSVPSAAAQGDDPRSMLTLHRALIDLRRREPALSAGDWSLLHADDATLAYARSHQGRTLNVALNFTDRDQPMPCPGTPLLSTHPDGLGENGAQSLRPNEGVILSA</sequence>
<dbReference type="InterPro" id="IPR017853">
    <property type="entry name" value="GH"/>
</dbReference>
<feature type="region of interest" description="Disordered" evidence="4">
    <location>
        <begin position="211"/>
        <end position="232"/>
    </location>
</feature>
<keyword evidence="7" id="KW-1185">Reference proteome</keyword>
<evidence type="ECO:0000259" key="5">
    <source>
        <dbReference type="SMART" id="SM00642"/>
    </source>
</evidence>
<evidence type="ECO:0000313" key="7">
    <source>
        <dbReference type="Proteomes" id="UP000642488"/>
    </source>
</evidence>
<dbReference type="Gene3D" id="2.60.40.1180">
    <property type="entry name" value="Golgi alpha-mannosidase II"/>
    <property type="match status" value="1"/>
</dbReference>
<dbReference type="SUPFAM" id="SSF51011">
    <property type="entry name" value="Glycosyl hydrolase domain"/>
    <property type="match status" value="1"/>
</dbReference>
<evidence type="ECO:0000256" key="1">
    <source>
        <dbReference type="ARBA" id="ARBA00008061"/>
    </source>
</evidence>
<dbReference type="GO" id="GO:0004556">
    <property type="term" value="F:alpha-amylase activity"/>
    <property type="evidence" value="ECO:0007669"/>
    <property type="project" value="TreeGrafter"/>
</dbReference>
<dbReference type="AlphaFoldDB" id="A0A934MD10"/>
<dbReference type="Proteomes" id="UP000642488">
    <property type="component" value="Unassembled WGS sequence"/>
</dbReference>
<dbReference type="SMART" id="SM00642">
    <property type="entry name" value="Aamy"/>
    <property type="match status" value="1"/>
</dbReference>
<accession>A0A934MD10</accession>
<protein>
    <submittedName>
        <fullName evidence="6">DUF3459 domain-containing protein</fullName>
    </submittedName>
</protein>
<feature type="domain" description="Glycosyl hydrolase family 13 catalytic" evidence="5">
    <location>
        <begin position="17"/>
        <end position="395"/>
    </location>
</feature>
<dbReference type="PANTHER" id="PTHR10357">
    <property type="entry name" value="ALPHA-AMYLASE FAMILY MEMBER"/>
    <property type="match status" value="1"/>
</dbReference>
<proteinExistence type="inferred from homology"/>
<dbReference type="SUPFAM" id="SSF51445">
    <property type="entry name" value="(Trans)glycosidases"/>
    <property type="match status" value="1"/>
</dbReference>
<reference evidence="6" key="1">
    <citation type="submission" date="2020-12" db="EMBL/GenBank/DDBJ databases">
        <title>Bacterial taxonomy.</title>
        <authorList>
            <person name="Pan X."/>
        </authorList>
    </citation>
    <scope>NUCLEOTIDE SEQUENCE</scope>
    <source>
        <strain evidence="6">KCTC 52957</strain>
    </source>
</reference>
<dbReference type="InterPro" id="IPR006047">
    <property type="entry name" value="GH13_cat_dom"/>
</dbReference>
<dbReference type="EMBL" id="JAEKPD010000002">
    <property type="protein sequence ID" value="MBJ3761851.1"/>
    <property type="molecule type" value="Genomic_DNA"/>
</dbReference>
<dbReference type="PANTHER" id="PTHR10357:SF179">
    <property type="entry name" value="NEUTRAL AND BASIC AMINO ACID TRANSPORT PROTEIN RBAT"/>
    <property type="match status" value="1"/>
</dbReference>
<comment type="similarity">
    <text evidence="1">Belongs to the glycosyl hydrolase 13 family.</text>
</comment>
<evidence type="ECO:0000256" key="2">
    <source>
        <dbReference type="ARBA" id="ARBA00022801"/>
    </source>
</evidence>
<keyword evidence="3" id="KW-0326">Glycosidase</keyword>
<dbReference type="FunFam" id="3.90.400.10:FF:000002">
    <property type="entry name" value="Sucrose isomerase"/>
    <property type="match status" value="1"/>
</dbReference>
<dbReference type="RefSeq" id="WP_198915023.1">
    <property type="nucleotide sequence ID" value="NZ_JAEKPD010000002.1"/>
</dbReference>
<dbReference type="InterPro" id="IPR045857">
    <property type="entry name" value="O16G_dom_2"/>
</dbReference>
<evidence type="ECO:0000313" key="6">
    <source>
        <dbReference type="EMBL" id="MBJ3761851.1"/>
    </source>
</evidence>
<dbReference type="CDD" id="cd11331">
    <property type="entry name" value="AmyAc_OligoGlu_like"/>
    <property type="match status" value="1"/>
</dbReference>
<evidence type="ECO:0000256" key="4">
    <source>
        <dbReference type="SAM" id="MobiDB-lite"/>
    </source>
</evidence>
<gene>
    <name evidence="6" type="ORF">ILP92_03695</name>
</gene>
<comment type="caution">
    <text evidence="6">The sequence shown here is derived from an EMBL/GenBank/DDBJ whole genome shotgun (WGS) entry which is preliminary data.</text>
</comment>
<dbReference type="GO" id="GO:0009313">
    <property type="term" value="P:oligosaccharide catabolic process"/>
    <property type="evidence" value="ECO:0007669"/>
    <property type="project" value="TreeGrafter"/>
</dbReference>
<feature type="region of interest" description="Disordered" evidence="4">
    <location>
        <begin position="486"/>
        <end position="522"/>
    </location>
</feature>
<organism evidence="6 7">
    <name type="scientific">Palleronia pontilimi</name>
    <dbReference type="NCBI Taxonomy" id="1964209"/>
    <lineage>
        <taxon>Bacteria</taxon>
        <taxon>Pseudomonadati</taxon>
        <taxon>Pseudomonadota</taxon>
        <taxon>Alphaproteobacteria</taxon>
        <taxon>Rhodobacterales</taxon>
        <taxon>Roseobacteraceae</taxon>
        <taxon>Palleronia</taxon>
    </lineage>
</organism>
<evidence type="ECO:0000256" key="3">
    <source>
        <dbReference type="ARBA" id="ARBA00023295"/>
    </source>
</evidence>
<name>A0A934MD10_9RHOB</name>
<keyword evidence="2" id="KW-0378">Hydrolase</keyword>